<dbReference type="PANTHER" id="PTHR22749">
    <property type="entry name" value="RIBOFLAVIN KINASE/FMN ADENYLYLTRANSFERASE"/>
    <property type="match status" value="1"/>
</dbReference>
<dbReference type="InterPro" id="IPR023465">
    <property type="entry name" value="Riboflavin_kinase_dom_sf"/>
</dbReference>
<dbReference type="SUPFAM" id="SSF52374">
    <property type="entry name" value="Nucleotidylyl transferase"/>
    <property type="match status" value="1"/>
</dbReference>
<evidence type="ECO:0000313" key="17">
    <source>
        <dbReference type="Proteomes" id="UP000002715"/>
    </source>
</evidence>
<dbReference type="GO" id="GO:0008531">
    <property type="term" value="F:riboflavin kinase activity"/>
    <property type="evidence" value="ECO:0007669"/>
    <property type="project" value="UniProtKB-UniRule"/>
</dbReference>
<dbReference type="SUPFAM" id="SSF82114">
    <property type="entry name" value="Riboflavin kinase-like"/>
    <property type="match status" value="1"/>
</dbReference>
<evidence type="ECO:0000256" key="9">
    <source>
        <dbReference type="ARBA" id="ARBA00022827"/>
    </source>
</evidence>
<dbReference type="EMBL" id="CP000111">
    <property type="protein sequence ID" value="ABB50427.1"/>
    <property type="molecule type" value="Genomic_DNA"/>
</dbReference>
<dbReference type="FunFam" id="3.40.50.620:FF:000021">
    <property type="entry name" value="Riboflavin biosynthesis protein"/>
    <property type="match status" value="1"/>
</dbReference>
<evidence type="ECO:0000256" key="8">
    <source>
        <dbReference type="ARBA" id="ARBA00022777"/>
    </source>
</evidence>
<feature type="domain" description="Riboflavin kinase" evidence="15">
    <location>
        <begin position="176"/>
        <end position="303"/>
    </location>
</feature>
<dbReference type="AlphaFoldDB" id="Q319L8"/>
<dbReference type="eggNOG" id="COG0196">
    <property type="taxonomic scope" value="Bacteria"/>
</dbReference>
<evidence type="ECO:0000256" key="13">
    <source>
        <dbReference type="ARBA" id="ARBA00049494"/>
    </source>
</evidence>
<comment type="similarity">
    <text evidence="14">Belongs to the ribF family.</text>
</comment>
<dbReference type="UniPathway" id="UPA00277">
    <property type="reaction ID" value="UER00407"/>
</dbReference>
<protein>
    <recommendedName>
        <fullName evidence="14">Riboflavin biosynthesis protein</fullName>
    </recommendedName>
    <domain>
        <recommendedName>
            <fullName evidence="14">Riboflavin kinase</fullName>
            <ecNumber evidence="14">2.7.1.26</ecNumber>
        </recommendedName>
        <alternativeName>
            <fullName evidence="14">Flavokinase</fullName>
        </alternativeName>
    </domain>
    <domain>
        <recommendedName>
            <fullName evidence="14">FMN adenylyltransferase</fullName>
            <ecNumber evidence="14">2.7.7.2</ecNumber>
        </recommendedName>
        <alternativeName>
            <fullName evidence="14">FAD pyrophosphorylase</fullName>
        </alternativeName>
        <alternativeName>
            <fullName evidence="14">FAD synthase</fullName>
        </alternativeName>
    </domain>
</protein>
<sequence>MISLISPSEVKNPTSIAIGSFDGLHAGHRKLIESVIEENQYTPTIASFWPHPREILYKETRLRLDLPEEKLPILEDLGIEQLVLIPFDKKLSNLSAESFVRDILINQLQAKNIFVGANFKFGYRRSGDVNTIKNTIKNMDIKLKITPILEDNEGRISSSRIRDLLLNGDLKNAYKILNRPYSFNGNVVRGKGIGKRIGWPTANLEIDGRKFLPGEGVYAAWTIIENSNQKIPSVMNLGSQPTINPLLPSAVEVHLINKNMNLYGLNLSVEPVEKLRSQIQFQNVDQLSNQIKEDRDYALKVFKNHKK</sequence>
<evidence type="ECO:0000259" key="15">
    <source>
        <dbReference type="SMART" id="SM00904"/>
    </source>
</evidence>
<proteinExistence type="inferred from homology"/>
<dbReference type="CDD" id="cd02064">
    <property type="entry name" value="FAD_synthetase_N"/>
    <property type="match status" value="1"/>
</dbReference>
<dbReference type="Gene3D" id="2.40.30.30">
    <property type="entry name" value="Riboflavin kinase-like"/>
    <property type="match status" value="1"/>
</dbReference>
<keyword evidence="10 14" id="KW-0067">ATP-binding</keyword>
<keyword evidence="4 14" id="KW-0288">FMN</keyword>
<dbReference type="SMART" id="SM00904">
    <property type="entry name" value="Flavokinase"/>
    <property type="match status" value="1"/>
</dbReference>
<keyword evidence="6 14" id="KW-0548">Nucleotidyltransferase</keyword>
<evidence type="ECO:0000256" key="5">
    <source>
        <dbReference type="ARBA" id="ARBA00022679"/>
    </source>
</evidence>
<dbReference type="InterPro" id="IPR015865">
    <property type="entry name" value="Riboflavin_kinase_bac/euk"/>
</dbReference>
<dbReference type="GO" id="GO:0006747">
    <property type="term" value="P:FAD biosynthetic process"/>
    <property type="evidence" value="ECO:0007669"/>
    <property type="project" value="UniProtKB-UniRule"/>
</dbReference>
<organism evidence="16 17">
    <name type="scientific">Prochlorococcus marinus (strain MIT 9312)</name>
    <dbReference type="NCBI Taxonomy" id="74546"/>
    <lineage>
        <taxon>Bacteria</taxon>
        <taxon>Bacillati</taxon>
        <taxon>Cyanobacteriota</taxon>
        <taxon>Cyanophyceae</taxon>
        <taxon>Synechococcales</taxon>
        <taxon>Prochlorococcaceae</taxon>
        <taxon>Prochlorococcus</taxon>
    </lineage>
</organism>
<evidence type="ECO:0000256" key="3">
    <source>
        <dbReference type="ARBA" id="ARBA00022630"/>
    </source>
</evidence>
<dbReference type="NCBIfam" id="NF004162">
    <property type="entry name" value="PRK05627.1-5"/>
    <property type="match status" value="1"/>
</dbReference>
<dbReference type="Gene3D" id="3.40.50.620">
    <property type="entry name" value="HUPs"/>
    <property type="match status" value="1"/>
</dbReference>
<evidence type="ECO:0000256" key="6">
    <source>
        <dbReference type="ARBA" id="ARBA00022695"/>
    </source>
</evidence>
<dbReference type="NCBIfam" id="TIGR00083">
    <property type="entry name" value="ribF"/>
    <property type="match status" value="1"/>
</dbReference>
<comment type="pathway">
    <text evidence="1 14">Cofactor biosynthesis; FAD biosynthesis; FAD from FMN: step 1/1.</text>
</comment>
<evidence type="ECO:0000256" key="10">
    <source>
        <dbReference type="ARBA" id="ARBA00022840"/>
    </source>
</evidence>
<reference evidence="17" key="1">
    <citation type="submission" date="2005-07" db="EMBL/GenBank/DDBJ databases">
        <title>Complete sequence of Prochlorococcus marinus str. MIT 9312.</title>
        <authorList>
            <consortium name="US DOE Joint Genome Institute"/>
            <person name="Copeland A."/>
            <person name="Lucas S."/>
            <person name="Lapidus A."/>
            <person name="Barry K."/>
            <person name="Detter J.C."/>
            <person name="Glavina T."/>
            <person name="Hammon N."/>
            <person name="Israni S."/>
            <person name="Pitluck S."/>
            <person name="Thiel J."/>
            <person name="Schmutz J."/>
            <person name="Larimer F."/>
            <person name="Land M."/>
            <person name="Kyrpides N."/>
            <person name="Lykidis A."/>
            <person name="Richardson P."/>
        </authorList>
    </citation>
    <scope>NUCLEOTIDE SEQUENCE [LARGE SCALE GENOMIC DNA]</scope>
    <source>
        <strain evidence="17">MIT 9312</strain>
    </source>
</reference>
<dbReference type="GO" id="GO:0003919">
    <property type="term" value="F:FMN adenylyltransferase activity"/>
    <property type="evidence" value="ECO:0007669"/>
    <property type="project" value="UniProtKB-UniRule"/>
</dbReference>
<dbReference type="EC" id="2.7.1.26" evidence="14"/>
<dbReference type="EC" id="2.7.7.2" evidence="14"/>
<dbReference type="HOGENOM" id="CLU_048437_0_1_3"/>
<dbReference type="InterPro" id="IPR023468">
    <property type="entry name" value="Riboflavin_kinase"/>
</dbReference>
<keyword evidence="11" id="KW-0511">Multifunctional enzyme</keyword>
<evidence type="ECO:0000313" key="16">
    <source>
        <dbReference type="EMBL" id="ABB50427.1"/>
    </source>
</evidence>
<dbReference type="PIRSF" id="PIRSF004491">
    <property type="entry name" value="FAD_Synth"/>
    <property type="match status" value="1"/>
</dbReference>
<dbReference type="GO" id="GO:0009398">
    <property type="term" value="P:FMN biosynthetic process"/>
    <property type="evidence" value="ECO:0007669"/>
    <property type="project" value="UniProtKB-UniRule"/>
</dbReference>
<dbReference type="KEGG" id="pmi:PMT9312_1367"/>
<dbReference type="InterPro" id="IPR015864">
    <property type="entry name" value="FAD_synthase"/>
</dbReference>
<evidence type="ECO:0000256" key="12">
    <source>
        <dbReference type="ARBA" id="ARBA00047880"/>
    </source>
</evidence>
<evidence type="ECO:0000256" key="1">
    <source>
        <dbReference type="ARBA" id="ARBA00004726"/>
    </source>
</evidence>
<dbReference type="InterPro" id="IPR002606">
    <property type="entry name" value="Riboflavin_kinase_bac"/>
</dbReference>
<evidence type="ECO:0000256" key="4">
    <source>
        <dbReference type="ARBA" id="ARBA00022643"/>
    </source>
</evidence>
<evidence type="ECO:0000256" key="2">
    <source>
        <dbReference type="ARBA" id="ARBA00005201"/>
    </source>
</evidence>
<comment type="catalytic activity">
    <reaction evidence="13 14">
        <text>FMN + ATP + H(+) = FAD + diphosphate</text>
        <dbReference type="Rhea" id="RHEA:17237"/>
        <dbReference type="ChEBI" id="CHEBI:15378"/>
        <dbReference type="ChEBI" id="CHEBI:30616"/>
        <dbReference type="ChEBI" id="CHEBI:33019"/>
        <dbReference type="ChEBI" id="CHEBI:57692"/>
        <dbReference type="ChEBI" id="CHEBI:58210"/>
        <dbReference type="EC" id="2.7.7.2"/>
    </reaction>
</comment>
<keyword evidence="8 14" id="KW-0418">Kinase</keyword>
<evidence type="ECO:0000256" key="14">
    <source>
        <dbReference type="PIRNR" id="PIRNR004491"/>
    </source>
</evidence>
<keyword evidence="9 14" id="KW-0274">FAD</keyword>
<dbReference type="GO" id="GO:0005524">
    <property type="term" value="F:ATP binding"/>
    <property type="evidence" value="ECO:0007669"/>
    <property type="project" value="UniProtKB-UniRule"/>
</dbReference>
<dbReference type="Pfam" id="PF06574">
    <property type="entry name" value="FAD_syn"/>
    <property type="match status" value="1"/>
</dbReference>
<keyword evidence="7 14" id="KW-0547">Nucleotide-binding</keyword>
<comment type="catalytic activity">
    <reaction evidence="12 14">
        <text>riboflavin + ATP = FMN + ADP + H(+)</text>
        <dbReference type="Rhea" id="RHEA:14357"/>
        <dbReference type="ChEBI" id="CHEBI:15378"/>
        <dbReference type="ChEBI" id="CHEBI:30616"/>
        <dbReference type="ChEBI" id="CHEBI:57986"/>
        <dbReference type="ChEBI" id="CHEBI:58210"/>
        <dbReference type="ChEBI" id="CHEBI:456216"/>
        <dbReference type="EC" id="2.7.1.26"/>
    </reaction>
</comment>
<keyword evidence="5 14" id="KW-0808">Transferase</keyword>
<evidence type="ECO:0000256" key="7">
    <source>
        <dbReference type="ARBA" id="ARBA00022741"/>
    </source>
</evidence>
<dbReference type="STRING" id="74546.PMT9312_1367"/>
<dbReference type="RefSeq" id="WP_011376913.1">
    <property type="nucleotide sequence ID" value="NC_007577.1"/>
</dbReference>
<dbReference type="Proteomes" id="UP000002715">
    <property type="component" value="Chromosome"/>
</dbReference>
<dbReference type="PANTHER" id="PTHR22749:SF6">
    <property type="entry name" value="RIBOFLAVIN KINASE"/>
    <property type="match status" value="1"/>
</dbReference>
<keyword evidence="3 14" id="KW-0285">Flavoprotein</keyword>
<name>Q319L8_PROM9</name>
<dbReference type="UniPathway" id="UPA00276">
    <property type="reaction ID" value="UER00406"/>
</dbReference>
<dbReference type="OrthoDB" id="9803667at2"/>
<comment type="pathway">
    <text evidence="2 14">Cofactor biosynthesis; FMN biosynthesis; FMN from riboflavin (ATP route): step 1/1.</text>
</comment>
<dbReference type="InterPro" id="IPR014729">
    <property type="entry name" value="Rossmann-like_a/b/a_fold"/>
</dbReference>
<dbReference type="Pfam" id="PF01687">
    <property type="entry name" value="Flavokinase"/>
    <property type="match status" value="1"/>
</dbReference>
<gene>
    <name evidence="16" type="ordered locus">PMT9312_1367</name>
</gene>
<evidence type="ECO:0000256" key="11">
    <source>
        <dbReference type="ARBA" id="ARBA00023268"/>
    </source>
</evidence>
<accession>Q319L8</accession>
<dbReference type="GO" id="GO:0009231">
    <property type="term" value="P:riboflavin biosynthetic process"/>
    <property type="evidence" value="ECO:0007669"/>
    <property type="project" value="InterPro"/>
</dbReference>